<evidence type="ECO:0000313" key="2">
    <source>
        <dbReference type="Proteomes" id="UP000001064"/>
    </source>
</evidence>
<protein>
    <submittedName>
        <fullName evidence="1">Uncharacterized protein</fullName>
    </submittedName>
</protein>
<dbReference type="EMBL" id="GL870984">
    <property type="protein sequence ID" value="EGC38064.1"/>
    <property type="molecule type" value="Genomic_DNA"/>
</dbReference>
<accession>F0ZD84</accession>
<dbReference type="RefSeq" id="XP_003285371.1">
    <property type="nucleotide sequence ID" value="XM_003285323.1"/>
</dbReference>
<reference evidence="2" key="1">
    <citation type="journal article" date="2011" name="Genome Biol.">
        <title>Comparative genomics of the social amoebae Dictyostelium discoideum and Dictyostelium purpureum.</title>
        <authorList>
            <consortium name="US DOE Joint Genome Institute (JGI-PGF)"/>
            <person name="Sucgang R."/>
            <person name="Kuo A."/>
            <person name="Tian X."/>
            <person name="Salerno W."/>
            <person name="Parikh A."/>
            <person name="Feasley C.L."/>
            <person name="Dalin E."/>
            <person name="Tu H."/>
            <person name="Huang E."/>
            <person name="Barry K."/>
            <person name="Lindquist E."/>
            <person name="Shapiro H."/>
            <person name="Bruce D."/>
            <person name="Schmutz J."/>
            <person name="Salamov A."/>
            <person name="Fey P."/>
            <person name="Gaudet P."/>
            <person name="Anjard C."/>
            <person name="Babu M.M."/>
            <person name="Basu S."/>
            <person name="Bushmanova Y."/>
            <person name="van der Wel H."/>
            <person name="Katoh-Kurasawa M."/>
            <person name="Dinh C."/>
            <person name="Coutinho P.M."/>
            <person name="Saito T."/>
            <person name="Elias M."/>
            <person name="Schaap P."/>
            <person name="Kay R.R."/>
            <person name="Henrissat B."/>
            <person name="Eichinger L."/>
            <person name="Rivero F."/>
            <person name="Putnam N.H."/>
            <person name="West C.M."/>
            <person name="Loomis W.F."/>
            <person name="Chisholm R.L."/>
            <person name="Shaulsky G."/>
            <person name="Strassmann J.E."/>
            <person name="Queller D.C."/>
            <person name="Kuspa A."/>
            <person name="Grigoriev I.V."/>
        </authorList>
    </citation>
    <scope>NUCLEOTIDE SEQUENCE [LARGE SCALE GENOMIC DNA]</scope>
    <source>
        <strain evidence="2">QSDP1</strain>
    </source>
</reference>
<evidence type="ECO:0000313" key="1">
    <source>
        <dbReference type="EMBL" id="EGC38064.1"/>
    </source>
</evidence>
<organism evidence="1 2">
    <name type="scientific">Dictyostelium purpureum</name>
    <name type="common">Slime mold</name>
    <dbReference type="NCBI Taxonomy" id="5786"/>
    <lineage>
        <taxon>Eukaryota</taxon>
        <taxon>Amoebozoa</taxon>
        <taxon>Evosea</taxon>
        <taxon>Eumycetozoa</taxon>
        <taxon>Dictyostelia</taxon>
        <taxon>Dictyosteliales</taxon>
        <taxon>Dictyosteliaceae</taxon>
        <taxon>Dictyostelium</taxon>
    </lineage>
</organism>
<name>F0ZD84_DICPU</name>
<dbReference type="VEuPathDB" id="AmoebaDB:DICPUDRAFT_76312"/>
<proteinExistence type="predicted"/>
<dbReference type="Proteomes" id="UP000001064">
    <property type="component" value="Unassembled WGS sequence"/>
</dbReference>
<dbReference type="InParanoid" id="F0ZD84"/>
<keyword evidence="2" id="KW-1185">Reference proteome</keyword>
<sequence>MISCPTTVDYSKNHNDKDCLNEVTKIIDTHEEVPSNVEFIIYNGDSFTEIKNEKKSRTTGIKLKIFLKKFKVKKIYHQYHLSDFGMEQLFDIDTLLESINLSGNVFNDPGDLSGLKKMNPKLQQLSISIPFRDVIRAILHSLLVL</sequence>
<dbReference type="KEGG" id="dpp:DICPUDRAFT_76312"/>
<dbReference type="AlphaFoldDB" id="F0ZD84"/>
<gene>
    <name evidence="1" type="ORF">DICPUDRAFT_76312</name>
</gene>
<dbReference type="GeneID" id="10502843"/>